<dbReference type="CDD" id="cd14014">
    <property type="entry name" value="STKc_PknB_like"/>
    <property type="match status" value="1"/>
</dbReference>
<dbReference type="InterPro" id="IPR000719">
    <property type="entry name" value="Prot_kinase_dom"/>
</dbReference>
<evidence type="ECO:0000259" key="10">
    <source>
        <dbReference type="PROSITE" id="PS50011"/>
    </source>
</evidence>
<dbReference type="RefSeq" id="WP_076109533.1">
    <property type="nucleotide sequence ID" value="NZ_MPTB01000004.1"/>
</dbReference>
<evidence type="ECO:0000256" key="4">
    <source>
        <dbReference type="ARBA" id="ARBA00022741"/>
    </source>
</evidence>
<reference evidence="11 12" key="1">
    <citation type="submission" date="2016-10" db="EMBL/GenBank/DDBJ databases">
        <title>Paenibacillus species isolates.</title>
        <authorList>
            <person name="Beno S.M."/>
        </authorList>
    </citation>
    <scope>NUCLEOTIDE SEQUENCE [LARGE SCALE GENOMIC DNA]</scope>
    <source>
        <strain evidence="11 12">FSL H7-0744</strain>
    </source>
</reference>
<dbReference type="PROSITE" id="PS50011">
    <property type="entry name" value="PROTEIN_KINASE_DOM"/>
    <property type="match status" value="1"/>
</dbReference>
<sequence>MNYESKLAVGQVLGDRYQITALIGTGGMSYVYLAEDIRLAGKRWAVKESMCFEGEGNYGSVLAEADLLISLNHKLFPRVADFYPPDEEGYCYLVMDYIEGVNLSQYMAGHPVPMQAERLISYVKQLLEVLCYLHGHQPPIIYRDLKPSNIMLTGTNSLMLIDFGIARSYRSGAGEDTEKLGTVGFAAPEQYGSGQSGPFSDLYGLGALILYMASAGQYSRWQPGMEAKLRRVIPDKLIPVIRRLLRHHPEERYQSAEEVLRALEPIEAAAENYTFREMRVSGPETKRKITIVALLGTASGLGTTHTSLAVASSLSRWGMTAWVDFSPDSSVYDRIRSLFDFPVAGGFPTSKVLPLEWKELHFWQRPEHGNMTEILERGYQFVVLDLGTGGYEGAFEAFTASDVPMLITSGAEWRLEDTLHWLRRSGLAPQPQWRICLPFAGKSAALLLESALCIGRVYSLPLQQDPFQRKGKLLEVLDELLSESVKKKNSEKRYGFFQKKT</sequence>
<dbReference type="SUPFAM" id="SSF56112">
    <property type="entry name" value="Protein kinase-like (PK-like)"/>
    <property type="match status" value="1"/>
</dbReference>
<evidence type="ECO:0000256" key="2">
    <source>
        <dbReference type="ARBA" id="ARBA00022527"/>
    </source>
</evidence>
<comment type="caution">
    <text evidence="11">The sequence shown here is derived from an EMBL/GenBank/DDBJ whole genome shotgun (WGS) entry which is preliminary data.</text>
</comment>
<comment type="catalytic activity">
    <reaction evidence="7">
        <text>L-threonyl-[protein] + ATP = O-phospho-L-threonyl-[protein] + ADP + H(+)</text>
        <dbReference type="Rhea" id="RHEA:46608"/>
        <dbReference type="Rhea" id="RHEA-COMP:11060"/>
        <dbReference type="Rhea" id="RHEA-COMP:11605"/>
        <dbReference type="ChEBI" id="CHEBI:15378"/>
        <dbReference type="ChEBI" id="CHEBI:30013"/>
        <dbReference type="ChEBI" id="CHEBI:30616"/>
        <dbReference type="ChEBI" id="CHEBI:61977"/>
        <dbReference type="ChEBI" id="CHEBI:456216"/>
        <dbReference type="EC" id="2.7.11.1"/>
    </reaction>
</comment>
<dbReference type="InterPro" id="IPR008271">
    <property type="entry name" value="Ser/Thr_kinase_AS"/>
</dbReference>
<dbReference type="InterPro" id="IPR011009">
    <property type="entry name" value="Kinase-like_dom_sf"/>
</dbReference>
<name>A0ABX3HQB8_PAEBO</name>
<dbReference type="Proteomes" id="UP000187412">
    <property type="component" value="Unassembled WGS sequence"/>
</dbReference>
<proteinExistence type="predicted"/>
<keyword evidence="3" id="KW-0808">Transferase</keyword>
<dbReference type="PROSITE" id="PS00107">
    <property type="entry name" value="PROTEIN_KINASE_ATP"/>
    <property type="match status" value="1"/>
</dbReference>
<dbReference type="PANTHER" id="PTHR24363:SF0">
    <property type="entry name" value="SERINE_THREONINE KINASE LIKE DOMAIN CONTAINING 1"/>
    <property type="match status" value="1"/>
</dbReference>
<accession>A0ABX3HQB8</accession>
<dbReference type="PANTHER" id="PTHR24363">
    <property type="entry name" value="SERINE/THREONINE PROTEIN KINASE"/>
    <property type="match status" value="1"/>
</dbReference>
<dbReference type="Gene3D" id="1.10.510.10">
    <property type="entry name" value="Transferase(Phosphotransferase) domain 1"/>
    <property type="match status" value="1"/>
</dbReference>
<dbReference type="Gene3D" id="3.30.200.20">
    <property type="entry name" value="Phosphorylase Kinase, domain 1"/>
    <property type="match status" value="1"/>
</dbReference>
<evidence type="ECO:0000256" key="5">
    <source>
        <dbReference type="ARBA" id="ARBA00022777"/>
    </source>
</evidence>
<dbReference type="PROSITE" id="PS00108">
    <property type="entry name" value="PROTEIN_KINASE_ST"/>
    <property type="match status" value="1"/>
</dbReference>
<dbReference type="EC" id="2.7.11.1" evidence="1"/>
<feature type="domain" description="Protein kinase" evidence="10">
    <location>
        <begin position="17"/>
        <end position="267"/>
    </location>
</feature>
<feature type="binding site" evidence="9">
    <location>
        <position position="47"/>
    </location>
    <ligand>
        <name>ATP</name>
        <dbReference type="ChEBI" id="CHEBI:30616"/>
    </ligand>
</feature>
<dbReference type="SMART" id="SM00220">
    <property type="entry name" value="S_TKc"/>
    <property type="match status" value="1"/>
</dbReference>
<comment type="catalytic activity">
    <reaction evidence="8">
        <text>L-seryl-[protein] + ATP = O-phospho-L-seryl-[protein] + ADP + H(+)</text>
        <dbReference type="Rhea" id="RHEA:17989"/>
        <dbReference type="Rhea" id="RHEA-COMP:9863"/>
        <dbReference type="Rhea" id="RHEA-COMP:11604"/>
        <dbReference type="ChEBI" id="CHEBI:15378"/>
        <dbReference type="ChEBI" id="CHEBI:29999"/>
        <dbReference type="ChEBI" id="CHEBI:30616"/>
        <dbReference type="ChEBI" id="CHEBI:83421"/>
        <dbReference type="ChEBI" id="CHEBI:456216"/>
        <dbReference type="EC" id="2.7.11.1"/>
    </reaction>
</comment>
<keyword evidence="2" id="KW-0723">Serine/threonine-protein kinase</keyword>
<evidence type="ECO:0000256" key="1">
    <source>
        <dbReference type="ARBA" id="ARBA00012513"/>
    </source>
</evidence>
<dbReference type="InterPro" id="IPR017441">
    <property type="entry name" value="Protein_kinase_ATP_BS"/>
</dbReference>
<organism evidence="11 12">
    <name type="scientific">Paenibacillus borealis</name>
    <dbReference type="NCBI Taxonomy" id="160799"/>
    <lineage>
        <taxon>Bacteria</taxon>
        <taxon>Bacillati</taxon>
        <taxon>Bacillota</taxon>
        <taxon>Bacilli</taxon>
        <taxon>Bacillales</taxon>
        <taxon>Paenibacillaceae</taxon>
        <taxon>Paenibacillus</taxon>
    </lineage>
</organism>
<evidence type="ECO:0000256" key="3">
    <source>
        <dbReference type="ARBA" id="ARBA00022679"/>
    </source>
</evidence>
<keyword evidence="5" id="KW-0418">Kinase</keyword>
<gene>
    <name evidence="11" type="ORF">BSK56_04635</name>
</gene>
<evidence type="ECO:0000256" key="8">
    <source>
        <dbReference type="ARBA" id="ARBA00048679"/>
    </source>
</evidence>
<protein>
    <recommendedName>
        <fullName evidence="1">non-specific serine/threonine protein kinase</fullName>
        <ecNumber evidence="1">2.7.11.1</ecNumber>
    </recommendedName>
</protein>
<evidence type="ECO:0000313" key="12">
    <source>
        <dbReference type="Proteomes" id="UP000187412"/>
    </source>
</evidence>
<evidence type="ECO:0000256" key="7">
    <source>
        <dbReference type="ARBA" id="ARBA00047899"/>
    </source>
</evidence>
<evidence type="ECO:0000256" key="6">
    <source>
        <dbReference type="ARBA" id="ARBA00022840"/>
    </source>
</evidence>
<dbReference type="EMBL" id="MPTB01000004">
    <property type="protein sequence ID" value="OMD51912.1"/>
    <property type="molecule type" value="Genomic_DNA"/>
</dbReference>
<evidence type="ECO:0000256" key="9">
    <source>
        <dbReference type="PROSITE-ProRule" id="PRU10141"/>
    </source>
</evidence>
<evidence type="ECO:0000313" key="11">
    <source>
        <dbReference type="EMBL" id="OMD51912.1"/>
    </source>
</evidence>
<keyword evidence="12" id="KW-1185">Reference proteome</keyword>
<keyword evidence="4 9" id="KW-0547">Nucleotide-binding</keyword>
<dbReference type="Pfam" id="PF00069">
    <property type="entry name" value="Pkinase"/>
    <property type="match status" value="1"/>
</dbReference>
<keyword evidence="6 9" id="KW-0067">ATP-binding</keyword>